<evidence type="ECO:0000256" key="2">
    <source>
        <dbReference type="ARBA" id="ARBA00023015"/>
    </source>
</evidence>
<dbReference type="SUPFAM" id="SSF88659">
    <property type="entry name" value="Sigma3 and sigma4 domains of RNA polymerase sigma factors"/>
    <property type="match status" value="1"/>
</dbReference>
<accession>A0ABY9GL82</accession>
<evidence type="ECO:0000259" key="7">
    <source>
        <dbReference type="Pfam" id="PF04542"/>
    </source>
</evidence>
<dbReference type="InterPro" id="IPR007630">
    <property type="entry name" value="RNA_pol_sigma70_r4"/>
</dbReference>
<evidence type="ECO:0000256" key="3">
    <source>
        <dbReference type="ARBA" id="ARBA00023082"/>
    </source>
</evidence>
<dbReference type="Pfam" id="PF04545">
    <property type="entry name" value="Sigma70_r4"/>
    <property type="match status" value="1"/>
</dbReference>
<dbReference type="InterPro" id="IPR013324">
    <property type="entry name" value="RNA_pol_sigma_r3/r4-like"/>
</dbReference>
<proteinExistence type="inferred from homology"/>
<dbReference type="PANTHER" id="PTHR43133">
    <property type="entry name" value="RNA POLYMERASE ECF-TYPE SIGMA FACTO"/>
    <property type="match status" value="1"/>
</dbReference>
<evidence type="ECO:0000256" key="4">
    <source>
        <dbReference type="ARBA" id="ARBA00023125"/>
    </source>
</evidence>
<evidence type="ECO:0000256" key="1">
    <source>
        <dbReference type="ARBA" id="ARBA00010641"/>
    </source>
</evidence>
<dbReference type="InterPro" id="IPR013325">
    <property type="entry name" value="RNA_pol_sigma_r2"/>
</dbReference>
<organism evidence="9 10">
    <name type="scientific">Pseudomonas wuhanensis</name>
    <dbReference type="NCBI Taxonomy" id="2954098"/>
    <lineage>
        <taxon>Bacteria</taxon>
        <taxon>Pseudomonadati</taxon>
        <taxon>Pseudomonadota</taxon>
        <taxon>Gammaproteobacteria</taxon>
        <taxon>Pseudomonadales</taxon>
        <taxon>Pseudomonadaceae</taxon>
        <taxon>Pseudomonas</taxon>
    </lineage>
</organism>
<dbReference type="InterPro" id="IPR036388">
    <property type="entry name" value="WH-like_DNA-bd_sf"/>
</dbReference>
<protein>
    <recommendedName>
        <fullName evidence="6">RNA polymerase sigma factor</fullName>
    </recommendedName>
</protein>
<dbReference type="Proteomes" id="UP001230768">
    <property type="component" value="Chromosome"/>
</dbReference>
<dbReference type="Gene3D" id="1.10.10.10">
    <property type="entry name" value="Winged helix-like DNA-binding domain superfamily/Winged helix DNA-binding domain"/>
    <property type="match status" value="1"/>
</dbReference>
<name>A0ABY9GL82_9PSED</name>
<keyword evidence="3 6" id="KW-0731">Sigma factor</keyword>
<dbReference type="Pfam" id="PF04542">
    <property type="entry name" value="Sigma70_r2"/>
    <property type="match status" value="1"/>
</dbReference>
<evidence type="ECO:0000313" key="10">
    <source>
        <dbReference type="Proteomes" id="UP001230768"/>
    </source>
</evidence>
<dbReference type="InterPro" id="IPR014284">
    <property type="entry name" value="RNA_pol_sigma-70_dom"/>
</dbReference>
<feature type="domain" description="RNA polymerase sigma-70 region 2" evidence="7">
    <location>
        <begin position="28"/>
        <end position="85"/>
    </location>
</feature>
<reference evidence="9 10" key="1">
    <citation type="submission" date="2023-02" db="EMBL/GenBank/DDBJ databases">
        <title>Evolution of Hrp T3SS in non-pathogenic Pseudomonas fluorescens.</title>
        <authorList>
            <person name="Liao K."/>
            <person name="Wei H."/>
            <person name="Gu Y."/>
        </authorList>
    </citation>
    <scope>NUCLEOTIDE SEQUENCE [LARGE SCALE GENOMIC DNA]</scope>
    <source>
        <strain evidence="9 10">FP607</strain>
    </source>
</reference>
<dbReference type="PROSITE" id="PS01063">
    <property type="entry name" value="SIGMA70_ECF"/>
    <property type="match status" value="1"/>
</dbReference>
<comment type="similarity">
    <text evidence="1 6">Belongs to the sigma-70 factor family. ECF subfamily.</text>
</comment>
<evidence type="ECO:0000259" key="8">
    <source>
        <dbReference type="Pfam" id="PF04545"/>
    </source>
</evidence>
<dbReference type="SUPFAM" id="SSF88946">
    <property type="entry name" value="Sigma2 domain of RNA polymerase sigma factors"/>
    <property type="match status" value="1"/>
</dbReference>
<keyword evidence="10" id="KW-1185">Reference proteome</keyword>
<keyword evidence="2 6" id="KW-0805">Transcription regulation</keyword>
<dbReference type="RefSeq" id="WP_305422171.1">
    <property type="nucleotide sequence ID" value="NZ_CP117430.1"/>
</dbReference>
<evidence type="ECO:0000313" key="9">
    <source>
        <dbReference type="EMBL" id="WLI16518.1"/>
    </source>
</evidence>
<dbReference type="Gene3D" id="1.10.1740.10">
    <property type="match status" value="1"/>
</dbReference>
<dbReference type="NCBIfam" id="TIGR02937">
    <property type="entry name" value="sigma70-ECF"/>
    <property type="match status" value="1"/>
</dbReference>
<keyword evidence="4 6" id="KW-0238">DNA-binding</keyword>
<dbReference type="CDD" id="cd06171">
    <property type="entry name" value="Sigma70_r4"/>
    <property type="match status" value="1"/>
</dbReference>
<evidence type="ECO:0000256" key="5">
    <source>
        <dbReference type="ARBA" id="ARBA00023163"/>
    </source>
</evidence>
<dbReference type="InterPro" id="IPR007627">
    <property type="entry name" value="RNA_pol_sigma70_r2"/>
</dbReference>
<dbReference type="EMBL" id="CP117430">
    <property type="protein sequence ID" value="WLI16518.1"/>
    <property type="molecule type" value="Genomic_DNA"/>
</dbReference>
<keyword evidence="5 6" id="KW-0804">Transcription</keyword>
<sequence length="179" mass="20373">MCPSNPESFTTSVSSGIRQLTHVQVKILRAFIHKRVMNTDDVDDILQGTFLEALRSEHKFRNASQPQTWLCGIALNLIRSHFRRVYREPGQESWDDSLHSDLDIQTDLSHQVNDHRELLRTMTAIRGLPQNMQKVIEVALDTGGNYQETALSLGIPIGTVRSRLSRARQQLKNQLGPFV</sequence>
<evidence type="ECO:0000256" key="6">
    <source>
        <dbReference type="RuleBase" id="RU000716"/>
    </source>
</evidence>
<dbReference type="InterPro" id="IPR000838">
    <property type="entry name" value="RNA_pol_sigma70_ECF_CS"/>
</dbReference>
<dbReference type="PANTHER" id="PTHR43133:SF8">
    <property type="entry name" value="RNA POLYMERASE SIGMA FACTOR HI_1459-RELATED"/>
    <property type="match status" value="1"/>
</dbReference>
<gene>
    <name evidence="9" type="ORF">PSH88_19655</name>
</gene>
<dbReference type="InterPro" id="IPR039425">
    <property type="entry name" value="RNA_pol_sigma-70-like"/>
</dbReference>
<feature type="domain" description="RNA polymerase sigma-70 region 4" evidence="8">
    <location>
        <begin position="124"/>
        <end position="172"/>
    </location>
</feature>